<proteinExistence type="predicted"/>
<evidence type="ECO:0000313" key="1">
    <source>
        <dbReference type="EMBL" id="GAA4832626.1"/>
    </source>
</evidence>
<keyword evidence="2" id="KW-1185">Reference proteome</keyword>
<sequence length="115" mass="11751">MFVESVQREGGTLVLNASAPKVTCHGAAAAPTVEQQSGAVTETYSVAPTAKVLLQSPDGKQGPAATTEDLAALFDAHRAGKAASGAYGWRGNVFTVRVDAQRTVVLVAQGLSVTP</sequence>
<organism evidence="1 2">
    <name type="scientific">Kitasatospora terrestris</name>
    <dbReference type="NCBI Taxonomy" id="258051"/>
    <lineage>
        <taxon>Bacteria</taxon>
        <taxon>Bacillati</taxon>
        <taxon>Actinomycetota</taxon>
        <taxon>Actinomycetes</taxon>
        <taxon>Kitasatosporales</taxon>
        <taxon>Streptomycetaceae</taxon>
        <taxon>Kitasatospora</taxon>
    </lineage>
</organism>
<protein>
    <submittedName>
        <fullName evidence="1">Uncharacterized protein</fullName>
    </submittedName>
</protein>
<reference evidence="2" key="1">
    <citation type="journal article" date="2019" name="Int. J. Syst. Evol. Microbiol.">
        <title>The Global Catalogue of Microorganisms (GCM) 10K type strain sequencing project: providing services to taxonomists for standard genome sequencing and annotation.</title>
        <authorList>
            <consortium name="The Broad Institute Genomics Platform"/>
            <consortium name="The Broad Institute Genome Sequencing Center for Infectious Disease"/>
            <person name="Wu L."/>
            <person name="Ma J."/>
        </authorList>
    </citation>
    <scope>NUCLEOTIDE SEQUENCE [LARGE SCALE GENOMIC DNA]</scope>
    <source>
        <strain evidence="2">JCM 13006</strain>
    </source>
</reference>
<accession>A0ABP9D6Y6</accession>
<dbReference type="Proteomes" id="UP001501752">
    <property type="component" value="Unassembled WGS sequence"/>
</dbReference>
<evidence type="ECO:0000313" key="2">
    <source>
        <dbReference type="Proteomes" id="UP001501752"/>
    </source>
</evidence>
<comment type="caution">
    <text evidence="1">The sequence shown here is derived from an EMBL/GenBank/DDBJ whole genome shotgun (WGS) entry which is preliminary data.</text>
</comment>
<gene>
    <name evidence="1" type="ORF">GCM10023235_03830</name>
</gene>
<dbReference type="EMBL" id="BAABIS010000001">
    <property type="protein sequence ID" value="GAA4832626.1"/>
    <property type="molecule type" value="Genomic_DNA"/>
</dbReference>
<name>A0ABP9D6Y6_9ACTN</name>